<organism evidence="3">
    <name type="scientific">Rhodanobacter sp. IGA1.0</name>
    <dbReference type="NCBI Taxonomy" id="3158582"/>
    <lineage>
        <taxon>Bacteria</taxon>
        <taxon>Pseudomonadati</taxon>
        <taxon>Pseudomonadota</taxon>
        <taxon>Gammaproteobacteria</taxon>
        <taxon>Lysobacterales</taxon>
        <taxon>Rhodanobacteraceae</taxon>
        <taxon>Rhodanobacter</taxon>
    </lineage>
</organism>
<evidence type="ECO:0000259" key="2">
    <source>
        <dbReference type="Pfam" id="PF22807"/>
    </source>
</evidence>
<dbReference type="SUPFAM" id="SSF50952">
    <property type="entry name" value="Soluble quinoprotein glucose dehydrogenase"/>
    <property type="match status" value="1"/>
</dbReference>
<dbReference type="PANTHER" id="PTHR33546">
    <property type="entry name" value="LARGE, MULTIFUNCTIONAL SECRETED PROTEIN-RELATED"/>
    <property type="match status" value="1"/>
</dbReference>
<gene>
    <name evidence="3" type="ORF">ABNK63_00240</name>
</gene>
<name>A0AAU7QL26_9GAMM</name>
<feature type="domain" description="Pyrroloquinoline quinone-dependent pyranose dehydrogenase beta-propeller" evidence="2">
    <location>
        <begin position="27"/>
        <end position="311"/>
    </location>
</feature>
<dbReference type="EMBL" id="CP157948">
    <property type="protein sequence ID" value="XBS90105.1"/>
    <property type="molecule type" value="Genomic_DNA"/>
</dbReference>
<dbReference type="Gene3D" id="2.120.10.30">
    <property type="entry name" value="TolB, C-terminal domain"/>
    <property type="match status" value="1"/>
</dbReference>
<sequence length="362" mass="38791">MRLLLSLLLLGSSLPALAATKLDKLALPKGFHVALYADQVPNAREMAVGANGTVFVGSTGAGKVYALTDRDGDGVAEQVRVIASGLQLPMGVAFHDGDLYVSAVSRIVVLRGIEQHLDAPPKPELVTDRLPTETHHGGKFLAFGPDGKLYVPIGAPCNICDPAPDHGKLIRMNPDGGGWEDVASGIRNTVGFDWQPGSGHLWFTDNGRDLLGDDIPSDELNEITATGQHFGYPYCHQGDTLDPDFGKGRSCKDYVPPVLKLGAHVASLGMRFYDGNQFPASYKGAIIVAEHGSWNRTQKSGYRVMTVRLKGNKVLSYAPLITGFEQDESAWGRPADVQPLADGSVLVSDDLAGAVYRVTYKP</sequence>
<feature type="chain" id="PRO_5043459319" evidence="1">
    <location>
        <begin position="19"/>
        <end position="362"/>
    </location>
</feature>
<dbReference type="RefSeq" id="WP_007809741.1">
    <property type="nucleotide sequence ID" value="NZ_CP157948.1"/>
</dbReference>
<evidence type="ECO:0000313" key="3">
    <source>
        <dbReference type="EMBL" id="XBS90105.1"/>
    </source>
</evidence>
<feature type="signal peptide" evidence="1">
    <location>
        <begin position="1"/>
        <end position="18"/>
    </location>
</feature>
<dbReference type="InterPro" id="IPR011041">
    <property type="entry name" value="Quinoprot_gluc/sorb_DH_b-prop"/>
</dbReference>
<evidence type="ECO:0000256" key="1">
    <source>
        <dbReference type="SAM" id="SignalP"/>
    </source>
</evidence>
<dbReference type="PANTHER" id="PTHR33546:SF1">
    <property type="entry name" value="LARGE, MULTIFUNCTIONAL SECRETED PROTEIN"/>
    <property type="match status" value="1"/>
</dbReference>
<accession>A0AAU7QL26</accession>
<dbReference type="InterPro" id="IPR011042">
    <property type="entry name" value="6-blade_b-propeller_TolB-like"/>
</dbReference>
<dbReference type="Pfam" id="PF22807">
    <property type="entry name" value="TrAA12"/>
    <property type="match status" value="1"/>
</dbReference>
<proteinExistence type="predicted"/>
<protein>
    <submittedName>
        <fullName evidence="3">PQQ-dependent sugar dehydrogenase</fullName>
    </submittedName>
</protein>
<reference evidence="3" key="1">
    <citation type="submission" date="2024-06" db="EMBL/GenBank/DDBJ databases">
        <authorList>
            <person name="Sun Y."/>
        </authorList>
    </citation>
    <scope>NUCLEOTIDE SEQUENCE</scope>
    <source>
        <strain evidence="3">IGA1.0</strain>
    </source>
</reference>
<dbReference type="AlphaFoldDB" id="A0AAU7QL26"/>
<keyword evidence="1" id="KW-0732">Signal</keyword>
<dbReference type="InterPro" id="IPR054539">
    <property type="entry name" value="Beta-prop_PDH"/>
</dbReference>